<reference evidence="7 8" key="1">
    <citation type="submission" date="2008-05" db="EMBL/GenBank/DDBJ databases">
        <title>Complete sequence of Chlorobium limicola DSM 245.</title>
        <authorList>
            <consortium name="US DOE Joint Genome Institute"/>
            <person name="Lucas S."/>
            <person name="Copeland A."/>
            <person name="Lapidus A."/>
            <person name="Glavina del Rio T."/>
            <person name="Dalin E."/>
            <person name="Tice H."/>
            <person name="Bruce D."/>
            <person name="Goodwin L."/>
            <person name="Pitluck S."/>
            <person name="Schmutz J."/>
            <person name="Larimer F."/>
            <person name="Land M."/>
            <person name="Hauser L."/>
            <person name="Kyrpides N."/>
            <person name="Ovchinnikova G."/>
            <person name="Zhao F."/>
            <person name="Li T."/>
            <person name="Liu Z."/>
            <person name="Overmann J."/>
            <person name="Bryant D.A."/>
            <person name="Richardson P."/>
        </authorList>
    </citation>
    <scope>NUCLEOTIDE SEQUENCE [LARGE SCALE GENOMIC DNA]</scope>
    <source>
        <strain evidence="8">DSM 245 / NBRC 103803 / 6330</strain>
    </source>
</reference>
<evidence type="ECO:0000256" key="3">
    <source>
        <dbReference type="ARBA" id="ARBA00023004"/>
    </source>
</evidence>
<keyword evidence="4" id="KW-0411">Iron-sulfur</keyword>
<dbReference type="InterPro" id="IPR017941">
    <property type="entry name" value="Rieske_2Fe-2S"/>
</dbReference>
<evidence type="ECO:0000256" key="2">
    <source>
        <dbReference type="ARBA" id="ARBA00022723"/>
    </source>
</evidence>
<sequence precursor="true">MKTLSRRKFLQSSTATALLFMAGCKNPNQKSDVVSYPSVKIGNSKTLQPNQPVTFNFPDEQSPCLLVKTGSEAIDGIGSGKDIVAFSTLCTHMGCPTTYSKGRLVCKCHYSMFDVSRNGQSYQGLASQWIPQIVLREDPASGDIFAEGVQGLIYGRIGNLKVS</sequence>
<evidence type="ECO:0000256" key="5">
    <source>
        <dbReference type="SAM" id="SignalP"/>
    </source>
</evidence>
<dbReference type="InterPro" id="IPR014067">
    <property type="entry name" value="AioB/IdrB_ssu"/>
</dbReference>
<evidence type="ECO:0000259" key="6">
    <source>
        <dbReference type="PROSITE" id="PS51296"/>
    </source>
</evidence>
<gene>
    <name evidence="7" type="ordered locus">Clim_0383</name>
</gene>
<dbReference type="GO" id="GO:0051537">
    <property type="term" value="F:2 iron, 2 sulfur cluster binding"/>
    <property type="evidence" value="ECO:0007669"/>
    <property type="project" value="UniProtKB-KW"/>
</dbReference>
<dbReference type="EMBL" id="CP001097">
    <property type="protein sequence ID" value="ACD89476.1"/>
    <property type="molecule type" value="Genomic_DNA"/>
</dbReference>
<dbReference type="NCBIfam" id="TIGR02694">
    <property type="entry name" value="arsenite_ox_S"/>
    <property type="match status" value="1"/>
</dbReference>
<dbReference type="InterPro" id="IPR006311">
    <property type="entry name" value="TAT_signal"/>
</dbReference>
<dbReference type="SUPFAM" id="SSF50022">
    <property type="entry name" value="ISP domain"/>
    <property type="match status" value="1"/>
</dbReference>
<dbReference type="OrthoDB" id="165343at2"/>
<protein>
    <submittedName>
        <fullName evidence="7">Arsenite oxidase, small subunit</fullName>
    </submittedName>
</protein>
<evidence type="ECO:0000313" key="8">
    <source>
        <dbReference type="Proteomes" id="UP000008841"/>
    </source>
</evidence>
<dbReference type="PROSITE" id="PS51296">
    <property type="entry name" value="RIESKE"/>
    <property type="match status" value="1"/>
</dbReference>
<accession>B3EFU3</accession>
<proteinExistence type="predicted"/>
<dbReference type="AlphaFoldDB" id="B3EFU3"/>
<dbReference type="Gene3D" id="2.102.10.10">
    <property type="entry name" value="Rieske [2Fe-2S] iron-sulphur domain"/>
    <property type="match status" value="1"/>
</dbReference>
<keyword evidence="1" id="KW-0001">2Fe-2S</keyword>
<dbReference type="PROSITE" id="PS51318">
    <property type="entry name" value="TAT"/>
    <property type="match status" value="1"/>
</dbReference>
<dbReference type="HOGENOM" id="CLU_055690_1_3_10"/>
<evidence type="ECO:0000256" key="4">
    <source>
        <dbReference type="ARBA" id="ARBA00023014"/>
    </source>
</evidence>
<name>B3EFU3_CHLL2</name>
<evidence type="ECO:0000256" key="1">
    <source>
        <dbReference type="ARBA" id="ARBA00022714"/>
    </source>
</evidence>
<feature type="chain" id="PRO_5002786116" evidence="5">
    <location>
        <begin position="18"/>
        <end position="163"/>
    </location>
</feature>
<keyword evidence="2" id="KW-0479">Metal-binding</keyword>
<dbReference type="KEGG" id="cli:Clim_0383"/>
<dbReference type="eggNOG" id="COG0723">
    <property type="taxonomic scope" value="Bacteria"/>
</dbReference>
<dbReference type="GO" id="GO:0046872">
    <property type="term" value="F:metal ion binding"/>
    <property type="evidence" value="ECO:0007669"/>
    <property type="project" value="UniProtKB-KW"/>
</dbReference>
<keyword evidence="5" id="KW-0732">Signal</keyword>
<dbReference type="STRING" id="290315.Clim_0383"/>
<feature type="domain" description="Rieske" evidence="6">
    <location>
        <begin position="50"/>
        <end position="144"/>
    </location>
</feature>
<keyword evidence="3" id="KW-0408">Iron</keyword>
<dbReference type="CDD" id="cd03476">
    <property type="entry name" value="Rieske_ArOX_small"/>
    <property type="match status" value="1"/>
</dbReference>
<feature type="signal peptide" evidence="5">
    <location>
        <begin position="1"/>
        <end position="17"/>
    </location>
</feature>
<dbReference type="InterPro" id="IPR036922">
    <property type="entry name" value="Rieske_2Fe-2S_sf"/>
</dbReference>
<dbReference type="Pfam" id="PF00355">
    <property type="entry name" value="Rieske"/>
    <property type="match status" value="1"/>
</dbReference>
<dbReference type="Proteomes" id="UP000008841">
    <property type="component" value="Chromosome"/>
</dbReference>
<dbReference type="RefSeq" id="WP_012465357.1">
    <property type="nucleotide sequence ID" value="NC_010803.1"/>
</dbReference>
<organism evidence="7 8">
    <name type="scientific">Chlorobium limicola (strain DSM 245 / NBRC 103803 / 6330)</name>
    <dbReference type="NCBI Taxonomy" id="290315"/>
    <lineage>
        <taxon>Bacteria</taxon>
        <taxon>Pseudomonadati</taxon>
        <taxon>Chlorobiota</taxon>
        <taxon>Chlorobiia</taxon>
        <taxon>Chlorobiales</taxon>
        <taxon>Chlorobiaceae</taxon>
        <taxon>Chlorobium/Pelodictyon group</taxon>
        <taxon>Chlorobium</taxon>
    </lineage>
</organism>
<dbReference type="PROSITE" id="PS51257">
    <property type="entry name" value="PROKAR_LIPOPROTEIN"/>
    <property type="match status" value="1"/>
</dbReference>
<evidence type="ECO:0000313" key="7">
    <source>
        <dbReference type="EMBL" id="ACD89476.1"/>
    </source>
</evidence>